<dbReference type="EnsemblPlants" id="PGSC0003DMT400085183">
    <property type="protein sequence ID" value="PGSC0003DMT400085183"/>
    <property type="gene ID" value="PGSC0003DMG400034754"/>
</dbReference>
<evidence type="ECO:0000313" key="2">
    <source>
        <dbReference type="Proteomes" id="UP000011115"/>
    </source>
</evidence>
<accession>M1D8X8</accession>
<name>M1D8X8_SOLTU</name>
<reference evidence="2" key="1">
    <citation type="journal article" date="2011" name="Nature">
        <title>Genome sequence and analysis of the tuber crop potato.</title>
        <authorList>
            <consortium name="The Potato Genome Sequencing Consortium"/>
        </authorList>
    </citation>
    <scope>NUCLEOTIDE SEQUENCE [LARGE SCALE GENOMIC DNA]</scope>
    <source>
        <strain evidence="2">cv. DM1-3 516 R44</strain>
    </source>
</reference>
<dbReference type="AlphaFoldDB" id="M1D8X8"/>
<proteinExistence type="predicted"/>
<reference evidence="1" key="2">
    <citation type="submission" date="2015-06" db="UniProtKB">
        <authorList>
            <consortium name="EnsemblPlants"/>
        </authorList>
    </citation>
    <scope>IDENTIFICATION</scope>
    <source>
        <strain evidence="1">DM1-3 516 R44</strain>
    </source>
</reference>
<dbReference type="PaxDb" id="4113-PGSC0003DMT400085183"/>
<sequence length="110" mass="12148">MAKYQEETSDIFNLCVRKLLAAFAVARRLCLLVCRLLAAFAVARRPCLLIREALDMFTEASMVAFRVCGAVHDSEIFILYRVNTYRLDPIGSFGGLSAVQGSSYALSSFG</sequence>
<keyword evidence="2" id="KW-1185">Reference proteome</keyword>
<dbReference type="Gramene" id="PGSC0003DMT400085183">
    <property type="protein sequence ID" value="PGSC0003DMT400085183"/>
    <property type="gene ID" value="PGSC0003DMG400034754"/>
</dbReference>
<evidence type="ECO:0000313" key="1">
    <source>
        <dbReference type="EnsemblPlants" id="PGSC0003DMT400085183"/>
    </source>
</evidence>
<protein>
    <submittedName>
        <fullName evidence="1">Uncharacterized protein</fullName>
    </submittedName>
</protein>
<dbReference type="Proteomes" id="UP000011115">
    <property type="component" value="Unassembled WGS sequence"/>
</dbReference>
<dbReference type="HOGENOM" id="CLU_2175510_0_0_1"/>
<organism evidence="1 2">
    <name type="scientific">Solanum tuberosum</name>
    <name type="common">Potato</name>
    <dbReference type="NCBI Taxonomy" id="4113"/>
    <lineage>
        <taxon>Eukaryota</taxon>
        <taxon>Viridiplantae</taxon>
        <taxon>Streptophyta</taxon>
        <taxon>Embryophyta</taxon>
        <taxon>Tracheophyta</taxon>
        <taxon>Spermatophyta</taxon>
        <taxon>Magnoliopsida</taxon>
        <taxon>eudicotyledons</taxon>
        <taxon>Gunneridae</taxon>
        <taxon>Pentapetalae</taxon>
        <taxon>asterids</taxon>
        <taxon>lamiids</taxon>
        <taxon>Solanales</taxon>
        <taxon>Solanaceae</taxon>
        <taxon>Solanoideae</taxon>
        <taxon>Solaneae</taxon>
        <taxon>Solanum</taxon>
    </lineage>
</organism>
<dbReference type="InParanoid" id="M1D8X8"/>